<organism evidence="1 2">
    <name type="scientific">Panagrolaimus sp. JU765</name>
    <dbReference type="NCBI Taxonomy" id="591449"/>
    <lineage>
        <taxon>Eukaryota</taxon>
        <taxon>Metazoa</taxon>
        <taxon>Ecdysozoa</taxon>
        <taxon>Nematoda</taxon>
        <taxon>Chromadorea</taxon>
        <taxon>Rhabditida</taxon>
        <taxon>Tylenchina</taxon>
        <taxon>Panagrolaimomorpha</taxon>
        <taxon>Panagrolaimoidea</taxon>
        <taxon>Panagrolaimidae</taxon>
        <taxon>Panagrolaimus</taxon>
    </lineage>
</organism>
<dbReference type="Proteomes" id="UP000887576">
    <property type="component" value="Unplaced"/>
</dbReference>
<name>A0AC34QI12_9BILA</name>
<evidence type="ECO:0000313" key="1">
    <source>
        <dbReference type="Proteomes" id="UP000887576"/>
    </source>
</evidence>
<reference evidence="2" key="1">
    <citation type="submission" date="2022-11" db="UniProtKB">
        <authorList>
            <consortium name="WormBaseParasite"/>
        </authorList>
    </citation>
    <scope>IDENTIFICATION</scope>
</reference>
<evidence type="ECO:0000313" key="2">
    <source>
        <dbReference type="WBParaSite" id="JU765_v2.g1655.t1"/>
    </source>
</evidence>
<sequence>MLNPRSDCVRFNGLGKSDTVRRLIFHADHFQAQFNSDRQAVVKYSHMVEFLTCATASKELVIEQTYKDTHDQMNCFTGLYQILKGFGRNVEYLELTGQFNQKQVTDWLDPLVSLHELVFLDFRFDVIGNLSMIFRYISPSVKVLYFDARLTNKPDFLDTMHAFYDMNIKLKRDTLFKKLFFCVHNFPTRSRFTEALDIINTRMDPNGTVTVLTNQMVDDEICCLLEQHGLYLKWTGYFRESLNHSTKIKYALFAGRWQQIKWEIALACPKASR</sequence>
<protein>
    <submittedName>
        <fullName evidence="2">Uncharacterized protein</fullName>
    </submittedName>
</protein>
<dbReference type="WBParaSite" id="JU765_v2.g1655.t1">
    <property type="protein sequence ID" value="JU765_v2.g1655.t1"/>
    <property type="gene ID" value="JU765_v2.g1655"/>
</dbReference>
<proteinExistence type="predicted"/>
<accession>A0AC34QI12</accession>